<accession>A0A0F4GFH7</accession>
<dbReference type="OrthoDB" id="3642639at2759"/>
<keyword evidence="4" id="KW-1185">Reference proteome</keyword>
<feature type="non-terminal residue" evidence="3">
    <location>
        <position position="1"/>
    </location>
</feature>
<gene>
    <name evidence="3" type="ORF">TI39_contig774g00004</name>
</gene>
<dbReference type="EMBL" id="LAFY01000766">
    <property type="protein sequence ID" value="KJX96174.1"/>
    <property type="molecule type" value="Genomic_DNA"/>
</dbReference>
<keyword evidence="2" id="KW-1133">Transmembrane helix</keyword>
<keyword evidence="2" id="KW-0472">Membrane</keyword>
<evidence type="ECO:0000256" key="1">
    <source>
        <dbReference type="SAM" id="MobiDB-lite"/>
    </source>
</evidence>
<proteinExistence type="predicted"/>
<organism evidence="3 4">
    <name type="scientific">Zymoseptoria brevis</name>
    <dbReference type="NCBI Taxonomy" id="1047168"/>
    <lineage>
        <taxon>Eukaryota</taxon>
        <taxon>Fungi</taxon>
        <taxon>Dikarya</taxon>
        <taxon>Ascomycota</taxon>
        <taxon>Pezizomycotina</taxon>
        <taxon>Dothideomycetes</taxon>
        <taxon>Dothideomycetidae</taxon>
        <taxon>Mycosphaerellales</taxon>
        <taxon>Mycosphaerellaceae</taxon>
        <taxon>Zymoseptoria</taxon>
    </lineage>
</organism>
<dbReference type="InterPro" id="IPR006461">
    <property type="entry name" value="PLAC_motif_containing"/>
</dbReference>
<dbReference type="Pfam" id="PF04749">
    <property type="entry name" value="PLAC8"/>
    <property type="match status" value="1"/>
</dbReference>
<protein>
    <recommendedName>
        <fullName evidence="5">PLAC8 family protein</fullName>
    </recommendedName>
</protein>
<comment type="caution">
    <text evidence="3">The sequence shown here is derived from an EMBL/GenBank/DDBJ whole genome shotgun (WGS) entry which is preliminary data.</text>
</comment>
<evidence type="ECO:0000313" key="3">
    <source>
        <dbReference type="EMBL" id="KJX96174.1"/>
    </source>
</evidence>
<keyword evidence="2" id="KW-0812">Transmembrane</keyword>
<evidence type="ECO:0000256" key="2">
    <source>
        <dbReference type="SAM" id="Phobius"/>
    </source>
</evidence>
<dbReference type="STRING" id="1047168.A0A0F4GFH7"/>
<evidence type="ECO:0008006" key="5">
    <source>
        <dbReference type="Google" id="ProtNLM"/>
    </source>
</evidence>
<feature type="transmembrane region" description="Helical" evidence="2">
    <location>
        <begin position="83"/>
        <end position="102"/>
    </location>
</feature>
<reference evidence="3 4" key="1">
    <citation type="submission" date="2015-03" db="EMBL/GenBank/DDBJ databases">
        <title>RNA-seq based gene annotation and comparative genomics of four Zymoseptoria species reveal species-specific pathogenicity related genes and transposable element activity.</title>
        <authorList>
            <person name="Grandaubert J."/>
            <person name="Bhattacharyya A."/>
            <person name="Stukenbrock E.H."/>
        </authorList>
    </citation>
    <scope>NUCLEOTIDE SEQUENCE [LARGE SCALE GENOMIC DNA]</scope>
    <source>
        <strain evidence="3 4">Zb18110</strain>
    </source>
</reference>
<sequence length="175" mass="20417">QEIREEKRKFPNEWQTGLFDHTCFFGRPRLCLKASYCCCYLYGRTAQRLDHPETQYAGTVRRMVHPEFGQSRFEDCSYPCWEFFIGYIVGACLMVPCSWVLAMDMRLDIRKKYGLRGNHCTDCLAAFCCQPCAMAQLDEEVRKRNEAEQGRLTATSKQPAVQQQEMAYLPPQSQR</sequence>
<dbReference type="NCBIfam" id="TIGR01571">
    <property type="entry name" value="A_thal_Cys_rich"/>
    <property type="match status" value="1"/>
</dbReference>
<feature type="compositionally biased region" description="Polar residues" evidence="1">
    <location>
        <begin position="152"/>
        <end position="175"/>
    </location>
</feature>
<name>A0A0F4GFH7_9PEZI</name>
<feature type="region of interest" description="Disordered" evidence="1">
    <location>
        <begin position="144"/>
        <end position="175"/>
    </location>
</feature>
<dbReference type="AlphaFoldDB" id="A0A0F4GFH7"/>
<dbReference type="Proteomes" id="UP000033647">
    <property type="component" value="Unassembled WGS sequence"/>
</dbReference>
<dbReference type="PANTHER" id="PTHR15907">
    <property type="entry name" value="DUF614 FAMILY PROTEIN-RELATED"/>
    <property type="match status" value="1"/>
</dbReference>
<evidence type="ECO:0000313" key="4">
    <source>
        <dbReference type="Proteomes" id="UP000033647"/>
    </source>
</evidence>